<evidence type="ECO:0000313" key="1">
    <source>
        <dbReference type="EMBL" id="EMP24562.1"/>
    </source>
</evidence>
<dbReference type="Proteomes" id="UP000031443">
    <property type="component" value="Unassembled WGS sequence"/>
</dbReference>
<dbReference type="EMBL" id="KB600656">
    <property type="protein sequence ID" value="EMP24562.1"/>
    <property type="molecule type" value="Genomic_DNA"/>
</dbReference>
<protein>
    <submittedName>
        <fullName evidence="1">Uncharacterized protein</fullName>
    </submittedName>
</protein>
<accession>M7B8H3</accession>
<sequence>MLRTGLCCLRDAMLPSALGTSALPSCLELKNEGHALGWDVTITIIPQLEKLRGTHFHGNQNAS</sequence>
<evidence type="ECO:0000313" key="2">
    <source>
        <dbReference type="Proteomes" id="UP000031443"/>
    </source>
</evidence>
<gene>
    <name evidence="1" type="ORF">UY3_18372</name>
</gene>
<organism evidence="1 2">
    <name type="scientific">Chelonia mydas</name>
    <name type="common">Green sea-turtle</name>
    <name type="synonym">Chelonia agassizi</name>
    <dbReference type="NCBI Taxonomy" id="8469"/>
    <lineage>
        <taxon>Eukaryota</taxon>
        <taxon>Metazoa</taxon>
        <taxon>Chordata</taxon>
        <taxon>Craniata</taxon>
        <taxon>Vertebrata</taxon>
        <taxon>Euteleostomi</taxon>
        <taxon>Archelosauria</taxon>
        <taxon>Testudinata</taxon>
        <taxon>Testudines</taxon>
        <taxon>Cryptodira</taxon>
        <taxon>Durocryptodira</taxon>
        <taxon>Americhelydia</taxon>
        <taxon>Chelonioidea</taxon>
        <taxon>Cheloniidae</taxon>
        <taxon>Chelonia</taxon>
    </lineage>
</organism>
<proteinExistence type="predicted"/>
<keyword evidence="2" id="KW-1185">Reference proteome</keyword>
<dbReference type="AlphaFoldDB" id="M7B8H3"/>
<name>M7B8H3_CHEMY</name>
<reference evidence="2" key="1">
    <citation type="journal article" date="2013" name="Nat. Genet.">
        <title>The draft genomes of soft-shell turtle and green sea turtle yield insights into the development and evolution of the turtle-specific body plan.</title>
        <authorList>
            <person name="Wang Z."/>
            <person name="Pascual-Anaya J."/>
            <person name="Zadissa A."/>
            <person name="Li W."/>
            <person name="Niimura Y."/>
            <person name="Huang Z."/>
            <person name="Li C."/>
            <person name="White S."/>
            <person name="Xiong Z."/>
            <person name="Fang D."/>
            <person name="Wang B."/>
            <person name="Ming Y."/>
            <person name="Chen Y."/>
            <person name="Zheng Y."/>
            <person name="Kuraku S."/>
            <person name="Pignatelli M."/>
            <person name="Herrero J."/>
            <person name="Beal K."/>
            <person name="Nozawa M."/>
            <person name="Li Q."/>
            <person name="Wang J."/>
            <person name="Zhang H."/>
            <person name="Yu L."/>
            <person name="Shigenobu S."/>
            <person name="Wang J."/>
            <person name="Liu J."/>
            <person name="Flicek P."/>
            <person name="Searle S."/>
            <person name="Wang J."/>
            <person name="Kuratani S."/>
            <person name="Yin Y."/>
            <person name="Aken B."/>
            <person name="Zhang G."/>
            <person name="Irie N."/>
        </authorList>
    </citation>
    <scope>NUCLEOTIDE SEQUENCE [LARGE SCALE GENOMIC DNA]</scope>
</reference>